<accession>A0A382HTX0</accession>
<name>A0A382HTX0_9ZZZZ</name>
<evidence type="ECO:0000313" key="5">
    <source>
        <dbReference type="EMBL" id="SVB90629.1"/>
    </source>
</evidence>
<evidence type="ECO:0000259" key="4">
    <source>
        <dbReference type="SMART" id="SM00912"/>
    </source>
</evidence>
<dbReference type="AlphaFoldDB" id="A0A382HTX0"/>
<organism evidence="5">
    <name type="scientific">marine metagenome</name>
    <dbReference type="NCBI Taxonomy" id="408172"/>
    <lineage>
        <taxon>unclassified sequences</taxon>
        <taxon>metagenomes</taxon>
        <taxon>ecological metagenomes</taxon>
    </lineage>
</organism>
<keyword evidence="2" id="KW-0964">Secreted</keyword>
<protein>
    <recommendedName>
        <fullName evidence="4">Filamentous haemagglutinin FhaB/tRNA nuclease CdiA-like TPS domain-containing protein</fullName>
    </recommendedName>
</protein>
<dbReference type="InterPro" id="IPR011050">
    <property type="entry name" value="Pectin_lyase_fold/virulence"/>
</dbReference>
<dbReference type="InterPro" id="IPR050909">
    <property type="entry name" value="Bact_Autotransporter_VF"/>
</dbReference>
<proteinExistence type="predicted"/>
<dbReference type="Gene3D" id="2.160.20.10">
    <property type="entry name" value="Single-stranded right-handed beta-helix, Pectin lyase-like"/>
    <property type="match status" value="1"/>
</dbReference>
<dbReference type="PANTHER" id="PTHR12338">
    <property type="entry name" value="AUTOTRANSPORTER"/>
    <property type="match status" value="1"/>
</dbReference>
<dbReference type="InterPro" id="IPR012334">
    <property type="entry name" value="Pectin_lyas_fold"/>
</dbReference>
<reference evidence="5" key="1">
    <citation type="submission" date="2018-05" db="EMBL/GenBank/DDBJ databases">
        <authorList>
            <person name="Lanie J.A."/>
            <person name="Ng W.-L."/>
            <person name="Kazmierczak K.M."/>
            <person name="Andrzejewski T.M."/>
            <person name="Davidsen T.M."/>
            <person name="Wayne K.J."/>
            <person name="Tettelin H."/>
            <person name="Glass J.I."/>
            <person name="Rusch D."/>
            <person name="Podicherti R."/>
            <person name="Tsui H.-C.T."/>
            <person name="Winkler M.E."/>
        </authorList>
    </citation>
    <scope>NUCLEOTIDE SEQUENCE</scope>
</reference>
<dbReference type="SMART" id="SM00912">
    <property type="entry name" value="Haemagg_act"/>
    <property type="match status" value="1"/>
</dbReference>
<evidence type="ECO:0000256" key="3">
    <source>
        <dbReference type="ARBA" id="ARBA00022729"/>
    </source>
</evidence>
<keyword evidence="3" id="KW-0732">Signal</keyword>
<dbReference type="SUPFAM" id="SSF51126">
    <property type="entry name" value="Pectin lyase-like"/>
    <property type="match status" value="1"/>
</dbReference>
<comment type="subcellular location">
    <subcellularLocation>
        <location evidence="1">Secreted</location>
    </subcellularLocation>
</comment>
<gene>
    <name evidence="5" type="ORF">METZ01_LOCUS243483</name>
</gene>
<evidence type="ECO:0000256" key="2">
    <source>
        <dbReference type="ARBA" id="ARBA00022525"/>
    </source>
</evidence>
<dbReference type="InterPro" id="IPR008638">
    <property type="entry name" value="FhaB/CdiA-like_TPS"/>
</dbReference>
<dbReference type="PANTHER" id="PTHR12338:SF8">
    <property type="entry name" value="HEME_HEMOPEXIN-BINDING PROTEIN"/>
    <property type="match status" value="1"/>
</dbReference>
<feature type="non-terminal residue" evidence="5">
    <location>
        <position position="385"/>
    </location>
</feature>
<dbReference type="GO" id="GO:0005576">
    <property type="term" value="C:extracellular region"/>
    <property type="evidence" value="ECO:0007669"/>
    <property type="project" value="UniProtKB-SubCell"/>
</dbReference>
<sequence>MEKFFNYHINKFLRRSFSIKHLSLFLSIYLTLAPAFAFALPSDPAIRNGSVSFNHVDSKTLQIIQSSEKAIIDWNSFSIQKNEATHFQMPSTNSINLSRVTGGVSSDIFGTLTSNGKLMLINPNGILFGKDSRIDVSGLVATTSDIRNQDFVSGNYNFSISPEINRTVVNRGSINIKDGGLLAFVAPGVENSGIINAKLGQISLASGKTFTLDLYGDKLVSLGVDSKVLNQVIGPDGSSVSSLLANGGSIHANGGNVFLGVKAARNIVDQVINMDGLIEAQTAFEKDGKIVLLGGDEGLVNVTGTLDASGKESGQLGGNIQIMGEWISLLDEAFIDVSGDLGGGTALIGGGYQGKGIYPNAQKTYFSVDSSITADAISSGNGGKV</sequence>
<evidence type="ECO:0000256" key="1">
    <source>
        <dbReference type="ARBA" id="ARBA00004613"/>
    </source>
</evidence>
<feature type="domain" description="Filamentous haemagglutinin FhaB/tRNA nuclease CdiA-like TPS" evidence="4">
    <location>
        <begin position="37"/>
        <end position="150"/>
    </location>
</feature>
<dbReference type="Pfam" id="PF05860">
    <property type="entry name" value="TPS"/>
    <property type="match status" value="1"/>
</dbReference>
<dbReference type="NCBIfam" id="TIGR01901">
    <property type="entry name" value="adhes_NPXG"/>
    <property type="match status" value="1"/>
</dbReference>
<dbReference type="EMBL" id="UINC01063223">
    <property type="protein sequence ID" value="SVB90629.1"/>
    <property type="molecule type" value="Genomic_DNA"/>
</dbReference>